<feature type="transmembrane region" description="Helical" evidence="6">
    <location>
        <begin position="36"/>
        <end position="53"/>
    </location>
</feature>
<keyword evidence="4 6" id="KW-1133">Transmembrane helix</keyword>
<evidence type="ECO:0000256" key="6">
    <source>
        <dbReference type="RuleBase" id="RU004379"/>
    </source>
</evidence>
<organism evidence="7 8">
    <name type="scientific">Conidiobolus coronatus (strain ATCC 28846 / CBS 209.66 / NRRL 28638)</name>
    <name type="common">Delacroixia coronata</name>
    <dbReference type="NCBI Taxonomy" id="796925"/>
    <lineage>
        <taxon>Eukaryota</taxon>
        <taxon>Fungi</taxon>
        <taxon>Fungi incertae sedis</taxon>
        <taxon>Zoopagomycota</taxon>
        <taxon>Entomophthoromycotina</taxon>
        <taxon>Entomophthoromycetes</taxon>
        <taxon>Entomophthorales</taxon>
        <taxon>Ancylistaceae</taxon>
        <taxon>Conidiobolus</taxon>
    </lineage>
</organism>
<gene>
    <name evidence="7" type="ORF">CONCODRAFT_19080</name>
</gene>
<evidence type="ECO:0000256" key="2">
    <source>
        <dbReference type="ARBA" id="ARBA00010350"/>
    </source>
</evidence>
<protein>
    <recommendedName>
        <fullName evidence="9">Bax inhibitor family protein</fullName>
    </recommendedName>
</protein>
<dbReference type="EMBL" id="KQ964585">
    <property type="protein sequence ID" value="KXN68270.1"/>
    <property type="molecule type" value="Genomic_DNA"/>
</dbReference>
<comment type="subcellular location">
    <subcellularLocation>
        <location evidence="1">Membrane</location>
        <topology evidence="1">Multi-pass membrane protein</topology>
    </subcellularLocation>
</comment>
<dbReference type="GO" id="GO:0016020">
    <property type="term" value="C:membrane"/>
    <property type="evidence" value="ECO:0007669"/>
    <property type="project" value="UniProtKB-SubCell"/>
</dbReference>
<evidence type="ECO:0000313" key="8">
    <source>
        <dbReference type="Proteomes" id="UP000070444"/>
    </source>
</evidence>
<feature type="transmembrane region" description="Helical" evidence="6">
    <location>
        <begin position="213"/>
        <end position="232"/>
    </location>
</feature>
<evidence type="ECO:0000256" key="3">
    <source>
        <dbReference type="ARBA" id="ARBA00022692"/>
    </source>
</evidence>
<dbReference type="PANTHER" id="PTHR23291:SF32">
    <property type="entry name" value="BAX INHIBITOR 1"/>
    <property type="match status" value="1"/>
</dbReference>
<keyword evidence="8" id="KW-1185">Reference proteome</keyword>
<feature type="transmembrane region" description="Helical" evidence="6">
    <location>
        <begin position="60"/>
        <end position="80"/>
    </location>
</feature>
<feature type="transmembrane region" description="Helical" evidence="6">
    <location>
        <begin position="175"/>
        <end position="193"/>
    </location>
</feature>
<keyword evidence="3 6" id="KW-0812">Transmembrane</keyword>
<proteinExistence type="inferred from homology"/>
<dbReference type="Pfam" id="PF01027">
    <property type="entry name" value="Bax1-I"/>
    <property type="match status" value="1"/>
</dbReference>
<dbReference type="PANTHER" id="PTHR23291">
    <property type="entry name" value="BAX INHIBITOR-RELATED"/>
    <property type="match status" value="1"/>
</dbReference>
<reference evidence="7 8" key="1">
    <citation type="journal article" date="2015" name="Genome Biol. Evol.">
        <title>Phylogenomic analyses indicate that early fungi evolved digesting cell walls of algal ancestors of land plants.</title>
        <authorList>
            <person name="Chang Y."/>
            <person name="Wang S."/>
            <person name="Sekimoto S."/>
            <person name="Aerts A.L."/>
            <person name="Choi C."/>
            <person name="Clum A."/>
            <person name="LaButti K.M."/>
            <person name="Lindquist E.A."/>
            <person name="Yee Ngan C."/>
            <person name="Ohm R.A."/>
            <person name="Salamov A.A."/>
            <person name="Grigoriev I.V."/>
            <person name="Spatafora J.W."/>
            <person name="Berbee M.L."/>
        </authorList>
    </citation>
    <scope>NUCLEOTIDE SEQUENCE [LARGE SCALE GENOMIC DNA]</scope>
    <source>
        <strain evidence="7 8">NRRL 28638</strain>
    </source>
</reference>
<dbReference type="InterPro" id="IPR006214">
    <property type="entry name" value="Bax_inhibitor_1-related"/>
</dbReference>
<feature type="transmembrane region" description="Helical" evidence="6">
    <location>
        <begin position="92"/>
        <end position="112"/>
    </location>
</feature>
<keyword evidence="5 6" id="KW-0472">Membrane</keyword>
<evidence type="ECO:0000256" key="4">
    <source>
        <dbReference type="ARBA" id="ARBA00022989"/>
    </source>
</evidence>
<evidence type="ECO:0008006" key="9">
    <source>
        <dbReference type="Google" id="ProtNLM"/>
    </source>
</evidence>
<feature type="transmembrane region" description="Helical" evidence="6">
    <location>
        <begin position="146"/>
        <end position="163"/>
    </location>
</feature>
<sequence length="256" mass="29012">MLTDSFFNTNQNFFNPEYLKNFNDLTPSVKQHLTKVYLTLSCMLAATSFGVWLNLSKNYYLSPGFSVLLTLASCLGLLFTSNRPDTSSLRQGLLLAFSVCEGFALSPLINLAINIDQKLLLIASTSTFIVFSSFTLSSMFTQRRSYLYLGGVLGSATFVLFWISLANSFLHYKGLFTIELYGGLLVFSLYVLYDTQKIIEQANQGYKGVINHALTLFSDFISIFVRILIILIKKNQENERKKDRRERRQTGGYSAY</sequence>
<comment type="similarity">
    <text evidence="2 6">Belongs to the BI1 family.</text>
</comment>
<name>A0A137NZK3_CONC2</name>
<dbReference type="Proteomes" id="UP000070444">
    <property type="component" value="Unassembled WGS sequence"/>
</dbReference>
<feature type="transmembrane region" description="Helical" evidence="6">
    <location>
        <begin position="119"/>
        <end position="140"/>
    </location>
</feature>
<dbReference type="OMA" id="SRDFIMH"/>
<dbReference type="OrthoDB" id="1277691at2759"/>
<dbReference type="AlphaFoldDB" id="A0A137NZK3"/>
<accession>A0A137NZK3</accession>
<evidence type="ECO:0000313" key="7">
    <source>
        <dbReference type="EMBL" id="KXN68270.1"/>
    </source>
</evidence>
<evidence type="ECO:0000256" key="1">
    <source>
        <dbReference type="ARBA" id="ARBA00004141"/>
    </source>
</evidence>
<evidence type="ECO:0000256" key="5">
    <source>
        <dbReference type="ARBA" id="ARBA00023136"/>
    </source>
</evidence>